<comment type="caution">
    <text evidence="1">The sequence shown here is derived from an EMBL/GenBank/DDBJ whole genome shotgun (WGS) entry which is preliminary data.</text>
</comment>
<reference evidence="1" key="1">
    <citation type="journal article" date="2014" name="Front. Microbiol.">
        <title>High frequency of phylogenetically diverse reductive dehalogenase-homologous genes in deep subseafloor sedimentary metagenomes.</title>
        <authorList>
            <person name="Kawai M."/>
            <person name="Futagami T."/>
            <person name="Toyoda A."/>
            <person name="Takaki Y."/>
            <person name="Nishi S."/>
            <person name="Hori S."/>
            <person name="Arai W."/>
            <person name="Tsubouchi T."/>
            <person name="Morono Y."/>
            <person name="Uchiyama I."/>
            <person name="Ito T."/>
            <person name="Fujiyama A."/>
            <person name="Inagaki F."/>
            <person name="Takami H."/>
        </authorList>
    </citation>
    <scope>NUCLEOTIDE SEQUENCE</scope>
    <source>
        <strain evidence="1">Expedition CK06-06</strain>
    </source>
</reference>
<evidence type="ECO:0008006" key="2">
    <source>
        <dbReference type="Google" id="ProtNLM"/>
    </source>
</evidence>
<feature type="non-terminal residue" evidence="1">
    <location>
        <position position="1"/>
    </location>
</feature>
<dbReference type="AlphaFoldDB" id="X1EHS4"/>
<organism evidence="1">
    <name type="scientific">marine sediment metagenome</name>
    <dbReference type="NCBI Taxonomy" id="412755"/>
    <lineage>
        <taxon>unclassified sequences</taxon>
        <taxon>metagenomes</taxon>
        <taxon>ecological metagenomes</taxon>
    </lineage>
</organism>
<accession>X1EHS4</accession>
<evidence type="ECO:0000313" key="1">
    <source>
        <dbReference type="EMBL" id="GAH16664.1"/>
    </source>
</evidence>
<dbReference type="EMBL" id="BART01033007">
    <property type="protein sequence ID" value="GAH16664.1"/>
    <property type="molecule type" value="Genomic_DNA"/>
</dbReference>
<name>X1EHS4_9ZZZZ</name>
<sequence length="230" mass="24694">SQSWGQDSVLLYTSSEEAGAEELRLTGDGSGGTIAVWMQVPRGKVEDDSPKALLWDICAQRVDAQGNTLWTENGIRLGITENGGQCPTNRVVAGDGSCGAIAIWEDLRKGLTSVYAQRIDALGDIRWQPGGEEVCYIEMNSSFWPYMAVSDGSGGVIVSFGTRAQKIDTAGNTIWPANGVRFAADGANSIAYDGYGGIIVAWGESRRSYVQRLSDEGRPLWGNKGIKLIP</sequence>
<gene>
    <name evidence="1" type="ORF">S01H4_56873</name>
</gene>
<proteinExistence type="predicted"/>
<protein>
    <recommendedName>
        <fullName evidence="2">Bulb-type lectin domain-containing protein</fullName>
    </recommendedName>
</protein>